<dbReference type="OrthoDB" id="1821976at2"/>
<dbReference type="GO" id="GO:0006260">
    <property type="term" value="P:DNA replication"/>
    <property type="evidence" value="ECO:0007669"/>
    <property type="project" value="InterPro"/>
</dbReference>
<reference evidence="3 4" key="1">
    <citation type="submission" date="2016-01" db="EMBL/GenBank/DDBJ databases">
        <title>Genome Sequences of Twelve Sporeforming Bacillus Species Isolated from Foods.</title>
        <authorList>
            <person name="Berendsen E.M."/>
            <person name="Wells-Bennik M.H."/>
            <person name="Krawcyk A.O."/>
            <person name="De Jong A."/>
            <person name="Holsappel S."/>
            <person name="Eijlander R.T."/>
            <person name="Kuipers O.P."/>
        </authorList>
    </citation>
    <scope>NUCLEOTIDE SEQUENCE [LARGE SCALE GENOMIC DNA]</scope>
    <source>
        <strain evidence="3 4">B4102</strain>
    </source>
</reference>
<name>A0A150KKS7_9BACI</name>
<proteinExistence type="predicted"/>
<dbReference type="Pfam" id="PF04492">
    <property type="entry name" value="Phage_rep_O"/>
    <property type="match status" value="1"/>
</dbReference>
<feature type="compositionally biased region" description="Low complexity" evidence="1">
    <location>
        <begin position="217"/>
        <end position="226"/>
    </location>
</feature>
<accession>A0A150KKS7</accession>
<dbReference type="Proteomes" id="UP000075666">
    <property type="component" value="Unassembled WGS sequence"/>
</dbReference>
<dbReference type="AlphaFoldDB" id="A0A150KKS7"/>
<gene>
    <name evidence="3" type="ORF">B4102_3780</name>
</gene>
<sequence>MANPQLQKGHTRIANEIFEQIMKTNLNGTQFRLVIAIWRYTYGYRRKHHEMSITFLAEKIKANRTQVDRELTALIDRNIVVIDGIGQKGARLMGFNKNYTEWDKPKEIQFQKEPKKKSTKPKKYDENNTYYKMAVYFHNKISAVAKEAGVEHLIKKANLQNYADDFRKLVELDGVDKRLAKDVMDWVTQDPFWKTNILSSKKLREKFTELAIKMNAQKQPKQYPKQQQDDPRDKEIAFQRWVQEGNDPDAFNWGN</sequence>
<feature type="region of interest" description="Disordered" evidence="1">
    <location>
        <begin position="215"/>
        <end position="236"/>
    </location>
</feature>
<feature type="compositionally biased region" description="Basic and acidic residues" evidence="1">
    <location>
        <begin position="227"/>
        <end position="236"/>
    </location>
</feature>
<dbReference type="Gene3D" id="1.10.10.10">
    <property type="entry name" value="Winged helix-like DNA-binding domain superfamily/Winged helix DNA-binding domain"/>
    <property type="match status" value="1"/>
</dbReference>
<evidence type="ECO:0000313" key="3">
    <source>
        <dbReference type="EMBL" id="KYC92239.1"/>
    </source>
</evidence>
<dbReference type="InterPro" id="IPR006497">
    <property type="entry name" value="Phage_lambda_VrpO_N"/>
</dbReference>
<dbReference type="STRING" id="46224.B4102_3780"/>
<dbReference type="InterPro" id="IPR036388">
    <property type="entry name" value="WH-like_DNA-bd_sf"/>
</dbReference>
<keyword evidence="4" id="KW-1185">Reference proteome</keyword>
<dbReference type="PATRIC" id="fig|46224.3.peg.860"/>
<organism evidence="3 4">
    <name type="scientific">Heyndrickxia sporothermodurans</name>
    <dbReference type="NCBI Taxonomy" id="46224"/>
    <lineage>
        <taxon>Bacteria</taxon>
        <taxon>Bacillati</taxon>
        <taxon>Bacillota</taxon>
        <taxon>Bacilli</taxon>
        <taxon>Bacillales</taxon>
        <taxon>Bacillaceae</taxon>
        <taxon>Heyndrickxia</taxon>
    </lineage>
</organism>
<protein>
    <recommendedName>
        <fullName evidence="2">Bacteriophage lambda Replication protein O N-terminal domain-containing protein</fullName>
    </recommendedName>
</protein>
<evidence type="ECO:0000313" key="4">
    <source>
        <dbReference type="Proteomes" id="UP000075666"/>
    </source>
</evidence>
<dbReference type="NCBIfam" id="TIGR01610">
    <property type="entry name" value="phage_O_Nterm"/>
    <property type="match status" value="1"/>
</dbReference>
<feature type="domain" description="Bacteriophage lambda Replication protein O N-terminal" evidence="2">
    <location>
        <begin position="5"/>
        <end position="102"/>
    </location>
</feature>
<comment type="caution">
    <text evidence="3">The sequence shown here is derived from an EMBL/GenBank/DDBJ whole genome shotgun (WGS) entry which is preliminary data.</text>
</comment>
<evidence type="ECO:0000259" key="2">
    <source>
        <dbReference type="Pfam" id="PF04492"/>
    </source>
</evidence>
<dbReference type="EMBL" id="LQYN01000116">
    <property type="protein sequence ID" value="KYC92239.1"/>
    <property type="molecule type" value="Genomic_DNA"/>
</dbReference>
<evidence type="ECO:0000256" key="1">
    <source>
        <dbReference type="SAM" id="MobiDB-lite"/>
    </source>
</evidence>
<dbReference type="RefSeq" id="WP_084347865.1">
    <property type="nucleotide sequence ID" value="NZ_LQYN01000116.1"/>
</dbReference>